<sequence length="1608" mass="176732">MEPENGSGLSVGNGSPGDENLETSRANNSTASQLHTSFSPEAENSTKSNFSSRAPTGRSDADFQKSRGSSFGSKVLSKVFSSSEVKYDVKGDDITTKKGVFEYLSTFLLDEDMQERLQLTRRAFVSLGLFTIVTCIILFFAFFFANGKCSTSAVLTLEPTGENCTTTLFSQTADFELDTNGVFRGQPNFVLNQGLLKVKLKGYEGSDEEFLRDLDQALSLLREETERVGSMDAVRTMQRLLHVEGHLPDRHMLVEWNIDPGNLLRSQFDRIENIVLYRGQEELSIIDNPALCTHAFERVFISSAPILPNSAESYATVRIKISANPAEDSALVEPPVWRVGEGVDSCEADLEPSRETSDAFGSILGFFSRKQLSTDEESFILAFDVLQTYTISQCNEEGSETCDIESTTSAAGYELFYSDALEKHAFRDTIIVEEGDERQIIVVPEIGPHPGIPECNQCVDASTDPSIAEICQRNVAVLLKYYEVDADEQPQYVQSAYLVLRTRDIWNAKYGTEQIHCGVENLLRPIDVQSDITIPFATSSGVFECDVVVCKSIIERLGTAEAVAELFLILMLGIIALLYICVTAYKNLPRSKRGILFGAVSETFASEEIKEVMGKSLGLRIAISIALIAAVIATFVCFLVIPETCRPLETLSFEPQTDNNANCTEVLLTQNRELVLDNNQNFANTPGFSPGSAFHTVLLRSYSTDSSGFSEDLRTTKIALNEELSATDVDQLDSIVKHELLLFSSANPVQGVTMRYNFENLAAGSISSPGSVDVLVRAGGDGCYAALETNLEYGRIGLLRRESPLLGFSIREVRSFFDVDQTPFNPCFESDGAFREALDTLVADFERVSGGSSPFRIDIFMADLILVDACNRPQYAEVCQNEVAPGRADIVQIADGRFGLVWPTNVDFVGVAELVSECPQCSAAAFDICDRFELTVNLVDKETGASPFEILFKFSTELPLNGLGTVSTERCSVQDVLLDQEIALDAPFETTSDLYSCQYEVCSSWISRVGTSFADTDFILELVEIGIGIIFLIVGLSALSSWRGLVTKTLPSKTRNFLTITWAFLIGAFLLLAFVGLFAGFFVLNGECTTSTTLTVQETGDSCDQVMLRQDGTFVLDTNGRFNREAGFSGRNALFQLQFRGYRATETELRASVSTLLTSFRELLESVEGTDLINVYRTLLFNPVSVPGKEGSIAMAANINNQFFARWVNVESAEANSDQGSFPLEAIWFTDEQKTTIDTDLDQCTSESSVVRARVTEEEVETLVKVITMEKSAVALEPNTCLNSGLTDTFEGTTVLRSFVPSTDTTSSFEETDDLHVSFDSAQVFGLDFCNKDPSNCESRIRPPESISEGRNTVTIPASWEFFRSLYDEESGLYGFKWETGSNVDASGEERKFFVVPNWSVPRGCECENPDRIQSCSKQINLVLQYYTLAEGEPLEYVTSFAKKIDMTGLWNSVGSGSSLHCDLSVMTGALGDEEIRAISEGPLAQFETDLQILQCEQTLCVAGVERFGDSYALAKLIIVCLTFGVVFVVLVLEFRSTTSKKDAQPGTMASADSDVENISGDYIDQENGDGELHEADDHISPETSDHVVTSVSVPNRSGVTKSVRIVD</sequence>
<dbReference type="Proteomes" id="UP001157974">
    <property type="component" value="Unassembled WGS sequence"/>
</dbReference>
<dbReference type="EMBL" id="JAMWBK010000010">
    <property type="protein sequence ID" value="KAJ8901855.1"/>
    <property type="molecule type" value="Genomic_DNA"/>
</dbReference>
<feature type="transmembrane region" description="Helical" evidence="2">
    <location>
        <begin position="1018"/>
        <end position="1039"/>
    </location>
</feature>
<organism evidence="3 4">
    <name type="scientific">Rhodosorus marinus</name>
    <dbReference type="NCBI Taxonomy" id="101924"/>
    <lineage>
        <taxon>Eukaryota</taxon>
        <taxon>Rhodophyta</taxon>
        <taxon>Stylonematophyceae</taxon>
        <taxon>Stylonematales</taxon>
        <taxon>Stylonemataceae</taxon>
        <taxon>Rhodosorus</taxon>
    </lineage>
</organism>
<feature type="transmembrane region" description="Helical" evidence="2">
    <location>
        <begin position="617"/>
        <end position="641"/>
    </location>
</feature>
<accession>A0AAV8UH87</accession>
<name>A0AAV8UH87_9RHOD</name>
<feature type="region of interest" description="Disordered" evidence="1">
    <location>
        <begin position="1"/>
        <end position="69"/>
    </location>
</feature>
<evidence type="ECO:0000256" key="1">
    <source>
        <dbReference type="SAM" id="MobiDB-lite"/>
    </source>
</evidence>
<feature type="transmembrane region" description="Helical" evidence="2">
    <location>
        <begin position="1060"/>
        <end position="1084"/>
    </location>
</feature>
<keyword evidence="4" id="KW-1185">Reference proteome</keyword>
<feature type="transmembrane region" description="Helical" evidence="2">
    <location>
        <begin position="1512"/>
        <end position="1533"/>
    </location>
</feature>
<evidence type="ECO:0000313" key="3">
    <source>
        <dbReference type="EMBL" id="KAJ8901855.1"/>
    </source>
</evidence>
<feature type="region of interest" description="Disordered" evidence="1">
    <location>
        <begin position="1542"/>
        <end position="1588"/>
    </location>
</feature>
<keyword evidence="2" id="KW-1133">Transmembrane helix</keyword>
<keyword evidence="2" id="KW-0812">Transmembrane</keyword>
<gene>
    <name evidence="3" type="ORF">NDN08_004060</name>
</gene>
<proteinExistence type="predicted"/>
<feature type="compositionally biased region" description="Polar residues" evidence="1">
    <location>
        <begin position="23"/>
        <end position="54"/>
    </location>
</feature>
<protein>
    <recommendedName>
        <fullName evidence="5">Transmembrane protein</fullName>
    </recommendedName>
</protein>
<evidence type="ECO:0000313" key="4">
    <source>
        <dbReference type="Proteomes" id="UP001157974"/>
    </source>
</evidence>
<feature type="transmembrane region" description="Helical" evidence="2">
    <location>
        <begin position="566"/>
        <end position="585"/>
    </location>
</feature>
<keyword evidence="2" id="KW-0472">Membrane</keyword>
<reference evidence="3 4" key="1">
    <citation type="journal article" date="2023" name="Nat. Commun.">
        <title>Origin of minicircular mitochondrial genomes in red algae.</title>
        <authorList>
            <person name="Lee Y."/>
            <person name="Cho C.H."/>
            <person name="Lee Y.M."/>
            <person name="Park S.I."/>
            <person name="Yang J.H."/>
            <person name="West J.A."/>
            <person name="Bhattacharya D."/>
            <person name="Yoon H.S."/>
        </authorList>
    </citation>
    <scope>NUCLEOTIDE SEQUENCE [LARGE SCALE GENOMIC DNA]</scope>
    <source>
        <strain evidence="3 4">CCMP1338</strain>
        <tissue evidence="3">Whole cell</tissue>
    </source>
</reference>
<feature type="compositionally biased region" description="Basic and acidic residues" evidence="1">
    <location>
        <begin position="1571"/>
        <end position="1586"/>
    </location>
</feature>
<evidence type="ECO:0000256" key="2">
    <source>
        <dbReference type="SAM" id="Phobius"/>
    </source>
</evidence>
<comment type="caution">
    <text evidence="3">The sequence shown here is derived from an EMBL/GenBank/DDBJ whole genome shotgun (WGS) entry which is preliminary data.</text>
</comment>
<evidence type="ECO:0008006" key="5">
    <source>
        <dbReference type="Google" id="ProtNLM"/>
    </source>
</evidence>
<feature type="transmembrane region" description="Helical" evidence="2">
    <location>
        <begin position="123"/>
        <end position="145"/>
    </location>
</feature>